<keyword evidence="6" id="KW-1185">Reference proteome</keyword>
<evidence type="ECO:0000256" key="1">
    <source>
        <dbReference type="SAM" id="Coils"/>
    </source>
</evidence>
<evidence type="ECO:0000313" key="6">
    <source>
        <dbReference type="Proteomes" id="UP000887568"/>
    </source>
</evidence>
<dbReference type="PANTHER" id="PTHR12876:SF35">
    <property type="entry name" value="LD08718P-RELATED"/>
    <property type="match status" value="1"/>
</dbReference>
<protein>
    <recommendedName>
        <fullName evidence="7">RNase NYN domain-containing protein</fullName>
    </recommendedName>
</protein>
<dbReference type="GO" id="GO:0036464">
    <property type="term" value="C:cytoplasmic ribonucleoprotein granule"/>
    <property type="evidence" value="ECO:0007669"/>
    <property type="project" value="TreeGrafter"/>
</dbReference>
<feature type="domain" description="RNase NYN" evidence="3">
    <location>
        <begin position="647"/>
        <end position="804"/>
    </location>
</feature>
<dbReference type="OrthoDB" id="392925at2759"/>
<dbReference type="Pfam" id="PF11977">
    <property type="entry name" value="RNase_Zc3h12a"/>
    <property type="match status" value="1"/>
</dbReference>
<dbReference type="InterPro" id="IPR021869">
    <property type="entry name" value="RNase_Zc3h12_NYN"/>
</dbReference>
<dbReference type="GO" id="GO:0003729">
    <property type="term" value="F:mRNA binding"/>
    <property type="evidence" value="ECO:0007669"/>
    <property type="project" value="TreeGrafter"/>
</dbReference>
<organism evidence="5 6">
    <name type="scientific">Patiria miniata</name>
    <name type="common">Bat star</name>
    <name type="synonym">Asterina miniata</name>
    <dbReference type="NCBI Taxonomy" id="46514"/>
    <lineage>
        <taxon>Eukaryota</taxon>
        <taxon>Metazoa</taxon>
        <taxon>Echinodermata</taxon>
        <taxon>Eleutherozoa</taxon>
        <taxon>Asterozoa</taxon>
        <taxon>Asteroidea</taxon>
        <taxon>Valvatacea</taxon>
        <taxon>Valvatida</taxon>
        <taxon>Asterinidae</taxon>
        <taxon>Patiria</taxon>
    </lineage>
</organism>
<feature type="compositionally biased region" description="Polar residues" evidence="2">
    <location>
        <begin position="951"/>
        <end position="964"/>
    </location>
</feature>
<dbReference type="OMA" id="GDRFMIP"/>
<dbReference type="FunFam" id="3.40.50.11980:FF:000001">
    <property type="entry name" value="ZC3H12A isoform 1"/>
    <property type="match status" value="1"/>
</dbReference>
<dbReference type="GO" id="GO:0004521">
    <property type="term" value="F:RNA endonuclease activity"/>
    <property type="evidence" value="ECO:0007669"/>
    <property type="project" value="TreeGrafter"/>
</dbReference>
<feature type="compositionally biased region" description="Low complexity" evidence="2">
    <location>
        <begin position="984"/>
        <end position="997"/>
    </location>
</feature>
<feature type="domain" description="N4BP1 first type I KH-domain" evidence="4">
    <location>
        <begin position="16"/>
        <end position="84"/>
    </location>
</feature>
<sequence>MIMEFEEHSQGPTKVQFTVSRSSLPNLLEWTERLQVRFRVAIDIQWELDAQAARISEAKQVRWVSLSGDAADCTKAQKYITIFCDAMHKMNITYPESIHTELKESQTKLEENYSCVLQFLKKGELLAKSNDEMNLSLILSVIEEKDVQFQHRNFARLMQPFPRQSAPEKHPKSDDVDDMDLDVDSMTVESPNDNLEHPLMRSRSPFYSQTPTKQRDLLGGDPLKLKGEDEVIIQGQPSRLLIPASSKSSISPDRKKIKSHLHLDQGSSSESSSPFYLGRTYSGSLLELHLNSQQMLAVQRLKERGDFTQTEIDRVLQKVGSDWECSDLITMLRREQTQKSIPSAASRRTKASATNLEKLKNTQESLMRSLREQSSPDRSQIIFSQFNPKSSSTPATWTHEAQIKETPVVKSAMSIKEEEYDPHFNEDDKQLEREHVVYDDDFDSVITVDETDSIIVIPSESEPEIVIGDSSEESETHEEFYIKGVLQEKPKKASGSRLAKRSTKPRQFGHVDVPLAVREKQDELQGVIESLRQQITDLQDKTERDRAEASSQQQVANLLQQTQLEEMERQYLQQQQRLLEQQREFQKQFEMQEQKLKEQQETALKQLQQQQQQQQEKLKQEQAQAAAEDPSEAIVIAPAKRTPASPLRPVVIDGSNVAMGHGRNKIYSCRGIAICIQYFQRRGHRDITVFVPQGRRTQNPKSLDRPMKDQQILEQLEKQGLLSFTPSRRIGSTYVNCYDDRFIVELAVENDGVIVSNDNYRDLMGESPKWKYVIENRLVMYTFAGDRFMIPDDPLGRKGPRIDQILQRSHPPRTVAAAFGSHQILMAPAPAGPVIRAIPGLAVPMMHTTAGIVPQWGTRGTAGAQAMRHVAATSQARPKPAPSAAASKAAAKPEMAPSVGQNPAQWRTGGKTGAQVVRHGATTSQARPKPAPSTSTSASKAASKPDVVPSGGQNPAQWGTSGKTGAQVVRHGAATSQTRPKPAPSTSTSASKAASKPEMAPPVGQKPAQDPKNHPCYDILMGIFPSNEEEVLRVLAKNSSTEDANELVIQVLVEKEKSES</sequence>
<dbReference type="GeneID" id="119737664"/>
<dbReference type="InterPro" id="IPR056629">
    <property type="entry name" value="KH_N4BP1_1st"/>
</dbReference>
<feature type="coiled-coil region" evidence="1">
    <location>
        <begin position="521"/>
        <end position="628"/>
    </location>
</feature>
<evidence type="ECO:0008006" key="7">
    <source>
        <dbReference type="Google" id="ProtNLM"/>
    </source>
</evidence>
<evidence type="ECO:0000256" key="2">
    <source>
        <dbReference type="SAM" id="MobiDB-lite"/>
    </source>
</evidence>
<evidence type="ECO:0000259" key="4">
    <source>
        <dbReference type="Pfam" id="PF23050"/>
    </source>
</evidence>
<dbReference type="GO" id="GO:0005634">
    <property type="term" value="C:nucleus"/>
    <property type="evidence" value="ECO:0007669"/>
    <property type="project" value="TreeGrafter"/>
</dbReference>
<dbReference type="EnsemblMetazoa" id="XM_038212154.1">
    <property type="protein sequence ID" value="XP_038068082.1"/>
    <property type="gene ID" value="LOC119737664"/>
</dbReference>
<feature type="region of interest" description="Disordered" evidence="2">
    <location>
        <begin position="863"/>
        <end position="1014"/>
    </location>
</feature>
<feature type="region of interest" description="Disordered" evidence="2">
    <location>
        <begin position="189"/>
        <end position="221"/>
    </location>
</feature>
<dbReference type="AlphaFoldDB" id="A0A914AWG3"/>
<feature type="compositionally biased region" description="Basic residues" evidence="2">
    <location>
        <begin position="492"/>
        <end position="504"/>
    </location>
</feature>
<feature type="region of interest" description="Disordered" evidence="2">
    <location>
        <begin position="492"/>
        <end position="513"/>
    </location>
</feature>
<evidence type="ECO:0000259" key="3">
    <source>
        <dbReference type="Pfam" id="PF11977"/>
    </source>
</evidence>
<feature type="compositionally biased region" description="Low complexity" evidence="2">
    <location>
        <begin position="876"/>
        <end position="898"/>
    </location>
</feature>
<dbReference type="Gene3D" id="3.40.50.11980">
    <property type="match status" value="1"/>
</dbReference>
<evidence type="ECO:0000313" key="5">
    <source>
        <dbReference type="EnsemblMetazoa" id="XP_038068082.1"/>
    </source>
</evidence>
<keyword evidence="1" id="KW-0175">Coiled coil</keyword>
<proteinExistence type="predicted"/>
<name>A0A914AWG3_PATMI</name>
<dbReference type="RefSeq" id="XP_038068082.1">
    <property type="nucleotide sequence ID" value="XM_038212154.1"/>
</dbReference>
<feature type="compositionally biased region" description="Low complexity" evidence="2">
    <location>
        <begin position="932"/>
        <end position="945"/>
    </location>
</feature>
<dbReference type="PANTHER" id="PTHR12876">
    <property type="entry name" value="N4BP1-RELATED"/>
    <property type="match status" value="1"/>
</dbReference>
<dbReference type="InterPro" id="IPR051101">
    <property type="entry name" value="ZC3H12/N4BP1_RNase_Reg"/>
</dbReference>
<dbReference type="Pfam" id="PF23050">
    <property type="entry name" value="KH_N4BP1_1st"/>
    <property type="match status" value="1"/>
</dbReference>
<dbReference type="Proteomes" id="UP000887568">
    <property type="component" value="Unplaced"/>
</dbReference>
<reference evidence="5" key="1">
    <citation type="submission" date="2022-11" db="UniProtKB">
        <authorList>
            <consortium name="EnsemblMetazoa"/>
        </authorList>
    </citation>
    <scope>IDENTIFICATION</scope>
</reference>
<feature type="region of interest" description="Disordered" evidence="2">
    <location>
        <begin position="243"/>
        <end position="273"/>
    </location>
</feature>
<accession>A0A914AWG3</accession>